<feature type="transmembrane region" description="Helical" evidence="1">
    <location>
        <begin position="184"/>
        <end position="203"/>
    </location>
</feature>
<dbReference type="RefSeq" id="WP_166505328.1">
    <property type="nucleotide sequence ID" value="NZ_LN650648.1"/>
</dbReference>
<evidence type="ECO:0000256" key="1">
    <source>
        <dbReference type="SAM" id="Phobius"/>
    </source>
</evidence>
<feature type="transmembrane region" description="Helical" evidence="1">
    <location>
        <begin position="79"/>
        <end position="99"/>
    </location>
</feature>
<evidence type="ECO:0000313" key="3">
    <source>
        <dbReference type="Proteomes" id="UP000245695"/>
    </source>
</evidence>
<gene>
    <name evidence="2" type="ORF">FRIFI_1213</name>
</gene>
<accession>A0A2P2BQX2</accession>
<dbReference type="AlphaFoldDB" id="A0A2P2BQX2"/>
<dbReference type="Proteomes" id="UP000245695">
    <property type="component" value="Chromosome 1"/>
</dbReference>
<dbReference type="KEGG" id="rhom:FRIFI_1213"/>
<name>A0A2P2BQX2_9FIRM</name>
<proteinExistence type="predicted"/>
<evidence type="ECO:0000313" key="2">
    <source>
        <dbReference type="EMBL" id="CEI72749.1"/>
    </source>
</evidence>
<dbReference type="PANTHER" id="PTHR41309:SF2">
    <property type="entry name" value="MEMBRANE PROTEIN"/>
    <property type="match status" value="1"/>
</dbReference>
<feature type="transmembrane region" description="Helical" evidence="1">
    <location>
        <begin position="20"/>
        <end position="51"/>
    </location>
</feature>
<sequence>MINIIKKDLRACFMTDFKTIIKLVVGLFIFSSILMGLSSVAIPLFLSYMFIFRSFYLDESNKCDYFFNSMPIDKEDIVYSKYIVSTLIIVLSILFTYFYSKILKHIFYADLMNTQTMLSTLNILLILVSVSFPIMFKYGYKKSYIPINLVMGIILVFSLYITLKPRADIHIEGQENSIISDPKLLIISGICLVIYIISMYISTKIYNKKEVAL</sequence>
<feature type="transmembrane region" description="Helical" evidence="1">
    <location>
        <begin position="120"/>
        <end position="138"/>
    </location>
</feature>
<dbReference type="Pfam" id="PF13346">
    <property type="entry name" value="ABC2_membrane_5"/>
    <property type="match status" value="1"/>
</dbReference>
<keyword evidence="3" id="KW-1185">Reference proteome</keyword>
<protein>
    <submittedName>
        <fullName evidence="2">ABC-2 family transporter protein</fullName>
    </submittedName>
</protein>
<dbReference type="InterPro" id="IPR025699">
    <property type="entry name" value="ABC2_memb-like"/>
</dbReference>
<feature type="transmembrane region" description="Helical" evidence="1">
    <location>
        <begin position="144"/>
        <end position="163"/>
    </location>
</feature>
<keyword evidence="1" id="KW-0472">Membrane</keyword>
<keyword evidence="1" id="KW-0812">Transmembrane</keyword>
<dbReference type="PANTHER" id="PTHR41309">
    <property type="entry name" value="MEMBRANE PROTEIN-RELATED"/>
    <property type="match status" value="1"/>
</dbReference>
<keyword evidence="1" id="KW-1133">Transmembrane helix</keyword>
<organism evidence="2 3">
    <name type="scientific">Romboutsia hominis</name>
    <dbReference type="NCBI Taxonomy" id="1507512"/>
    <lineage>
        <taxon>Bacteria</taxon>
        <taxon>Bacillati</taxon>
        <taxon>Bacillota</taxon>
        <taxon>Clostridia</taxon>
        <taxon>Peptostreptococcales</taxon>
        <taxon>Peptostreptococcaceae</taxon>
        <taxon>Romboutsia</taxon>
    </lineage>
</organism>
<reference evidence="2 3" key="1">
    <citation type="submission" date="2014-09" db="EMBL/GenBank/DDBJ databases">
        <authorList>
            <person name="Hornung B.V."/>
        </authorList>
    </citation>
    <scope>NUCLEOTIDE SEQUENCE [LARGE SCALE GENOMIC DNA]</scope>
    <source>
        <strain evidence="2 3">FRIFI</strain>
    </source>
</reference>
<dbReference type="EMBL" id="LN650648">
    <property type="protein sequence ID" value="CEI72749.1"/>
    <property type="molecule type" value="Genomic_DNA"/>
</dbReference>